<name>A0A1Y2FBW8_PROLT</name>
<dbReference type="OMA" id="ETTHPHE"/>
<accession>A0A1Y2FBW8</accession>
<organism evidence="3 4">
    <name type="scientific">Protomyces lactucae-debilis</name>
    <dbReference type="NCBI Taxonomy" id="2754530"/>
    <lineage>
        <taxon>Eukaryota</taxon>
        <taxon>Fungi</taxon>
        <taxon>Dikarya</taxon>
        <taxon>Ascomycota</taxon>
        <taxon>Taphrinomycotina</taxon>
        <taxon>Taphrinomycetes</taxon>
        <taxon>Taphrinales</taxon>
        <taxon>Protomycetaceae</taxon>
        <taxon>Protomyces</taxon>
    </lineage>
</organism>
<evidence type="ECO:0000313" key="3">
    <source>
        <dbReference type="EMBL" id="ORY81419.1"/>
    </source>
</evidence>
<feature type="domain" description="Oxidoreductase-like" evidence="2">
    <location>
        <begin position="94"/>
        <end position="136"/>
    </location>
</feature>
<gene>
    <name evidence="3" type="ORF">BCR37DRAFT_380319</name>
</gene>
<keyword evidence="1" id="KW-0175">Coiled coil</keyword>
<dbReference type="PANTHER" id="PTHR21193:SF3">
    <property type="entry name" value="OXIDOREDUCTASE-LIKE DOMAIN-CONTAINING PROTEIN 1"/>
    <property type="match status" value="1"/>
</dbReference>
<dbReference type="GeneID" id="63786060"/>
<dbReference type="Pfam" id="PF09791">
    <property type="entry name" value="Oxidored-like"/>
    <property type="match status" value="1"/>
</dbReference>
<reference evidence="3 4" key="1">
    <citation type="submission" date="2016-07" db="EMBL/GenBank/DDBJ databases">
        <title>Pervasive Adenine N6-methylation of Active Genes in Fungi.</title>
        <authorList>
            <consortium name="DOE Joint Genome Institute"/>
            <person name="Mondo S.J."/>
            <person name="Dannebaum R.O."/>
            <person name="Kuo R.C."/>
            <person name="Labutti K."/>
            <person name="Haridas S."/>
            <person name="Kuo A."/>
            <person name="Salamov A."/>
            <person name="Ahrendt S.R."/>
            <person name="Lipzen A."/>
            <person name="Sullivan W."/>
            <person name="Andreopoulos W.B."/>
            <person name="Clum A."/>
            <person name="Lindquist E."/>
            <person name="Daum C."/>
            <person name="Ramamoorthy G.K."/>
            <person name="Gryganskyi A."/>
            <person name="Culley D."/>
            <person name="Magnuson J.K."/>
            <person name="James T.Y."/>
            <person name="O'Malley M.A."/>
            <person name="Stajich J.E."/>
            <person name="Spatafora J.W."/>
            <person name="Visel A."/>
            <person name="Grigoriev I.V."/>
        </authorList>
    </citation>
    <scope>NUCLEOTIDE SEQUENCE [LARGE SCALE GENOMIC DNA]</scope>
    <source>
        <strain evidence="3 4">12-1054</strain>
    </source>
</reference>
<dbReference type="EMBL" id="MCFI01000011">
    <property type="protein sequence ID" value="ORY81419.1"/>
    <property type="molecule type" value="Genomic_DNA"/>
</dbReference>
<comment type="caution">
    <text evidence="3">The sequence shown here is derived from an EMBL/GenBank/DDBJ whole genome shotgun (WGS) entry which is preliminary data.</text>
</comment>
<dbReference type="Proteomes" id="UP000193685">
    <property type="component" value="Unassembled WGS sequence"/>
</dbReference>
<protein>
    <submittedName>
        <fullName evidence="3">Oxidoreductase-like protein</fullName>
    </submittedName>
</protein>
<dbReference type="GO" id="GO:0005739">
    <property type="term" value="C:mitochondrion"/>
    <property type="evidence" value="ECO:0007669"/>
    <property type="project" value="TreeGrafter"/>
</dbReference>
<proteinExistence type="predicted"/>
<evidence type="ECO:0000259" key="2">
    <source>
        <dbReference type="Pfam" id="PF09791"/>
    </source>
</evidence>
<dbReference type="AlphaFoldDB" id="A0A1Y2FBW8"/>
<dbReference type="RefSeq" id="XP_040724795.1">
    <property type="nucleotide sequence ID" value="XM_040869461.1"/>
</dbReference>
<evidence type="ECO:0000256" key="1">
    <source>
        <dbReference type="SAM" id="Coils"/>
    </source>
</evidence>
<dbReference type="InterPro" id="IPR039251">
    <property type="entry name" value="OXLD1"/>
</dbReference>
<dbReference type="STRING" id="56484.A0A1Y2FBW8"/>
<sequence>MLIRTACKSCLGGLRNRSRSSRIQMRFKSEVRDKPSNYRRPNYSGFYTSIMDQKAPERQVEDANSAEKPGVVFYSRLAGYPENRPSETESKMYCGVIVPPRPEEPLNCCQSGCVHCVWDIYREEIEDYQEKRKQAREALAKERKAIPVELGGDGKEPDDILAQLDPTLQAFIKLEKELKEKRLKKQAQRASKDLR</sequence>
<dbReference type="InterPro" id="IPR019180">
    <property type="entry name" value="Oxidoreductase-like_N"/>
</dbReference>
<dbReference type="PANTHER" id="PTHR21193">
    <property type="entry name" value="OXIDOREDUCTASE-LIKE DOMAIN-CONTAINING PROTEIN 1"/>
    <property type="match status" value="1"/>
</dbReference>
<dbReference type="OrthoDB" id="10064411at2759"/>
<keyword evidence="4" id="KW-1185">Reference proteome</keyword>
<evidence type="ECO:0000313" key="4">
    <source>
        <dbReference type="Proteomes" id="UP000193685"/>
    </source>
</evidence>
<feature type="coiled-coil region" evidence="1">
    <location>
        <begin position="118"/>
        <end position="145"/>
    </location>
</feature>